<dbReference type="SUPFAM" id="SSF69279">
    <property type="entry name" value="Phage tail proteins"/>
    <property type="match status" value="1"/>
</dbReference>
<proteinExistence type="predicted"/>
<protein>
    <recommendedName>
        <fullName evidence="3">Tip attachment protein J domain-containing protein</fullName>
    </recommendedName>
</protein>
<name>A0AAW6Y4K5_NEISU</name>
<reference evidence="1" key="1">
    <citation type="submission" date="2023-05" db="EMBL/GenBank/DDBJ databases">
        <title>Cataloging the Phylogenetic Diversity of Human Bladder Bacteria.</title>
        <authorList>
            <person name="Du J."/>
        </authorList>
    </citation>
    <scope>NUCLEOTIDE SEQUENCE</scope>
    <source>
        <strain evidence="1">UMB1050</strain>
    </source>
</reference>
<sequence>MSEDKIYADSARIPLPFGLAIGSRPSSRLLPLAFRRPLRHIEDGGEIVPDTPPKPNPYRPPDGYATVSGAWGFVQQAVSTQAVCAAGRYDLGDMAAQVSGITAEAVGEAVCFQTAFSDMPELESCLHETVGLSDGVAGCMQAVQAGMDGLDGCLHDAFPDDLFLSGCNADRSSAGLGEALAACSESVFSDDAAVGDCLVSEVREAAVLARCAHPQSLPALAVPCEYYEIPVELEPVPETYVCGIRPPSNRLHLRFYRKKIAHDARYIPLPFACFDTVSTPVLDGYIMQNIIKATVDGQPIGLFSASFTTDTAGYCWQGSFTVSPDDFAKVNPDVRPKGREAEIEVQINADTFVIIAEDYSDNRRFGQKSYTVTGRSVTARLGADYAPKGRGTYRNPIYAQQIATEVLRPTGVDLDGWTMADWLIPGDVYSLTDKTPIAVLQELAQAAGGFVESDRARAVVRFKPKWKKASWEVSDAPADVSVPVSVIFSISGQRNVSERANGVYVWPSHNKGKGADVYRNGSNREPRASALTNTLYTDQPVLLAAGIAALSETGVHKRETVSLPVSDKYAIPMANLGEIWQINEPSGSWQGVVVGVSVEVKIENDAPVVSQNVTIDRYFDE</sequence>
<comment type="caution">
    <text evidence="1">The sequence shown here is derived from an EMBL/GenBank/DDBJ whole genome shotgun (WGS) entry which is preliminary data.</text>
</comment>
<gene>
    <name evidence="1" type="ORF">QP451_01505</name>
</gene>
<dbReference type="EMBL" id="JASOPA010000001">
    <property type="protein sequence ID" value="MDK7241719.1"/>
    <property type="molecule type" value="Genomic_DNA"/>
</dbReference>
<accession>A0AAW6Y4K5</accession>
<evidence type="ECO:0000313" key="1">
    <source>
        <dbReference type="EMBL" id="MDK7241719.1"/>
    </source>
</evidence>
<evidence type="ECO:0008006" key="3">
    <source>
        <dbReference type="Google" id="ProtNLM"/>
    </source>
</evidence>
<organism evidence="1 2">
    <name type="scientific">Neisseria subflava</name>
    <dbReference type="NCBI Taxonomy" id="28449"/>
    <lineage>
        <taxon>Bacteria</taxon>
        <taxon>Pseudomonadati</taxon>
        <taxon>Pseudomonadota</taxon>
        <taxon>Betaproteobacteria</taxon>
        <taxon>Neisseriales</taxon>
        <taxon>Neisseriaceae</taxon>
        <taxon>Neisseria</taxon>
    </lineage>
</organism>
<evidence type="ECO:0000313" key="2">
    <source>
        <dbReference type="Proteomes" id="UP001236303"/>
    </source>
</evidence>
<dbReference type="Proteomes" id="UP001236303">
    <property type="component" value="Unassembled WGS sequence"/>
</dbReference>
<dbReference type="RefSeq" id="WP_285070008.1">
    <property type="nucleotide sequence ID" value="NZ_JASOPA010000001.1"/>
</dbReference>
<dbReference type="AlphaFoldDB" id="A0AAW6Y4K5"/>